<dbReference type="Proteomes" id="UP000824161">
    <property type="component" value="Unassembled WGS sequence"/>
</dbReference>
<keyword evidence="3" id="KW-1003">Cell membrane</keyword>
<dbReference type="FunFam" id="3.10.580.10:FF:000002">
    <property type="entry name" value="Magnesium/cobalt efflux protein CorC"/>
    <property type="match status" value="1"/>
</dbReference>
<feature type="transmembrane region" description="Helical" evidence="11">
    <location>
        <begin position="151"/>
        <end position="169"/>
    </location>
</feature>
<dbReference type="InterPro" id="IPR000644">
    <property type="entry name" value="CBS_dom"/>
</dbReference>
<organism evidence="14 15">
    <name type="scientific">Candidatus Merdimorpha stercoravium</name>
    <dbReference type="NCBI Taxonomy" id="2840863"/>
    <lineage>
        <taxon>Bacteria</taxon>
        <taxon>Pseudomonadati</taxon>
        <taxon>Bacteroidota</taxon>
        <taxon>Flavobacteriia</taxon>
        <taxon>Flavobacteriales</taxon>
        <taxon>Candidatus Merdimorpha</taxon>
    </lineage>
</organism>
<gene>
    <name evidence="14" type="primary">gldE</name>
    <name evidence="14" type="ORF">IAC44_00435</name>
</gene>
<keyword evidence="5" id="KW-0677">Repeat</keyword>
<evidence type="ECO:0000256" key="5">
    <source>
        <dbReference type="ARBA" id="ARBA00022737"/>
    </source>
</evidence>
<accession>A0A9D1H883</accession>
<dbReference type="InterPro" id="IPR044751">
    <property type="entry name" value="Ion_transp-like_CBS"/>
</dbReference>
<feature type="domain" description="CNNM transmembrane" evidence="13">
    <location>
        <begin position="17"/>
        <end position="206"/>
    </location>
</feature>
<evidence type="ECO:0000313" key="14">
    <source>
        <dbReference type="EMBL" id="HIT97286.1"/>
    </source>
</evidence>
<evidence type="ECO:0000256" key="7">
    <source>
        <dbReference type="ARBA" id="ARBA00023122"/>
    </source>
</evidence>
<dbReference type="SMART" id="SM01091">
    <property type="entry name" value="CorC_HlyC"/>
    <property type="match status" value="1"/>
</dbReference>
<dbReference type="SUPFAM" id="SSF56176">
    <property type="entry name" value="FAD-binding/transporter-associated domain-like"/>
    <property type="match status" value="1"/>
</dbReference>
<dbReference type="GO" id="GO:0005886">
    <property type="term" value="C:plasma membrane"/>
    <property type="evidence" value="ECO:0007669"/>
    <property type="project" value="UniProtKB-SubCell"/>
</dbReference>
<feature type="domain" description="CBS" evidence="12">
    <location>
        <begin position="288"/>
        <end position="345"/>
    </location>
</feature>
<keyword evidence="8 10" id="KW-0472">Membrane</keyword>
<dbReference type="SUPFAM" id="SSF54631">
    <property type="entry name" value="CBS-domain pair"/>
    <property type="match status" value="1"/>
</dbReference>
<feature type="transmembrane region" description="Helical" evidence="11">
    <location>
        <begin position="77"/>
        <end position="99"/>
    </location>
</feature>
<dbReference type="GO" id="GO:0050660">
    <property type="term" value="F:flavin adenine dinucleotide binding"/>
    <property type="evidence" value="ECO:0007669"/>
    <property type="project" value="InterPro"/>
</dbReference>
<reference evidence="14" key="2">
    <citation type="journal article" date="2021" name="PeerJ">
        <title>Extensive microbial diversity within the chicken gut microbiome revealed by metagenomics and culture.</title>
        <authorList>
            <person name="Gilroy R."/>
            <person name="Ravi A."/>
            <person name="Getino M."/>
            <person name="Pursley I."/>
            <person name="Horton D.L."/>
            <person name="Alikhan N.F."/>
            <person name="Baker D."/>
            <person name="Gharbi K."/>
            <person name="Hall N."/>
            <person name="Watson M."/>
            <person name="Adriaenssens E.M."/>
            <person name="Foster-Nyarko E."/>
            <person name="Jarju S."/>
            <person name="Secka A."/>
            <person name="Antonio M."/>
            <person name="Oren A."/>
            <person name="Chaudhuri R.R."/>
            <person name="La Ragione R."/>
            <person name="Hildebrand F."/>
            <person name="Pallen M.J."/>
        </authorList>
    </citation>
    <scope>NUCLEOTIDE SEQUENCE</scope>
    <source>
        <strain evidence="14">1383</strain>
    </source>
</reference>
<dbReference type="Pfam" id="PF00571">
    <property type="entry name" value="CBS"/>
    <property type="match status" value="2"/>
</dbReference>
<reference evidence="14" key="1">
    <citation type="submission" date="2020-10" db="EMBL/GenBank/DDBJ databases">
        <authorList>
            <person name="Gilroy R."/>
        </authorList>
    </citation>
    <scope>NUCLEOTIDE SEQUENCE</scope>
    <source>
        <strain evidence="14">1383</strain>
    </source>
</reference>
<feature type="transmembrane region" description="Helical" evidence="11">
    <location>
        <begin position="111"/>
        <end position="131"/>
    </location>
</feature>
<dbReference type="PANTHER" id="PTHR22777:SF32">
    <property type="entry name" value="UPF0053 INNER MEMBRANE PROTEIN YFJD"/>
    <property type="match status" value="1"/>
</dbReference>
<comment type="caution">
    <text evidence="14">The sequence shown here is derived from an EMBL/GenBank/DDBJ whole genome shotgun (WGS) entry which is preliminary data.</text>
</comment>
<evidence type="ECO:0000256" key="6">
    <source>
        <dbReference type="ARBA" id="ARBA00022989"/>
    </source>
</evidence>
<dbReference type="InterPro" id="IPR002550">
    <property type="entry name" value="CNNM"/>
</dbReference>
<dbReference type="CDD" id="cd04590">
    <property type="entry name" value="CBS_pair_CorC_HlyC_assoc"/>
    <property type="match status" value="1"/>
</dbReference>
<dbReference type="EMBL" id="DVLY01000008">
    <property type="protein sequence ID" value="HIT97286.1"/>
    <property type="molecule type" value="Genomic_DNA"/>
</dbReference>
<feature type="transmembrane region" description="Helical" evidence="11">
    <location>
        <begin position="21"/>
        <end position="40"/>
    </location>
</feature>
<dbReference type="PROSITE" id="PS51846">
    <property type="entry name" value="CNNM"/>
    <property type="match status" value="1"/>
</dbReference>
<dbReference type="Gene3D" id="3.30.465.10">
    <property type="match status" value="1"/>
</dbReference>
<protein>
    <submittedName>
        <fullName evidence="14">Gliding motility-associated protein GldE</fullName>
    </submittedName>
</protein>
<proteinExistence type="inferred from homology"/>
<evidence type="ECO:0000256" key="8">
    <source>
        <dbReference type="ARBA" id="ARBA00023136"/>
    </source>
</evidence>
<keyword evidence="4 10" id="KW-0812">Transmembrane</keyword>
<evidence type="ECO:0000259" key="12">
    <source>
        <dbReference type="PROSITE" id="PS51371"/>
    </source>
</evidence>
<name>A0A9D1H883_9FLAO</name>
<dbReference type="Pfam" id="PF03471">
    <property type="entry name" value="CorC_HlyC"/>
    <property type="match status" value="1"/>
</dbReference>
<dbReference type="PANTHER" id="PTHR22777">
    <property type="entry name" value="HEMOLYSIN-RELATED"/>
    <property type="match status" value="1"/>
</dbReference>
<dbReference type="Pfam" id="PF01595">
    <property type="entry name" value="CNNM"/>
    <property type="match status" value="1"/>
</dbReference>
<evidence type="ECO:0000256" key="1">
    <source>
        <dbReference type="ARBA" id="ARBA00004651"/>
    </source>
</evidence>
<comment type="subcellular location">
    <subcellularLocation>
        <location evidence="1">Cell membrane</location>
        <topology evidence="1">Multi-pass membrane protein</topology>
    </subcellularLocation>
</comment>
<dbReference type="PROSITE" id="PS51371">
    <property type="entry name" value="CBS"/>
    <property type="match status" value="2"/>
</dbReference>
<evidence type="ECO:0000256" key="10">
    <source>
        <dbReference type="PROSITE-ProRule" id="PRU01193"/>
    </source>
</evidence>
<evidence type="ECO:0000256" key="2">
    <source>
        <dbReference type="ARBA" id="ARBA00006337"/>
    </source>
</evidence>
<evidence type="ECO:0000256" key="9">
    <source>
        <dbReference type="PROSITE-ProRule" id="PRU00703"/>
    </source>
</evidence>
<dbReference type="InterPro" id="IPR016169">
    <property type="entry name" value="FAD-bd_PCMH_sub2"/>
</dbReference>
<dbReference type="InterPro" id="IPR019862">
    <property type="entry name" value="Motility-assoc_prot_GldE"/>
</dbReference>
<dbReference type="Gene3D" id="3.10.580.10">
    <property type="entry name" value="CBS-domain"/>
    <property type="match status" value="1"/>
</dbReference>
<evidence type="ECO:0000256" key="3">
    <source>
        <dbReference type="ARBA" id="ARBA00022475"/>
    </source>
</evidence>
<sequence length="448" mass="50711">MDPDPYCSPLLLFAENVDFHAIAYILLLILLFMVSALMSGSETALFSLSKSEIEAFRSSRNPSEENVARLLEKPERLLATILIVNNFVNIGIVLIFEYLLRYYLVIEHPVLRVVVSVVLTTFLLVLFGEVLPKVYATGNYKGFSRFASGPMTVVVSLMRIFSAPFMLLSRGLEKILARRPHETLSVDNLSQALEMTAGGELDEDGEKRILEGIVSFGKTEARAVMTPRTEMFTLADTCPFDRLKSQIVKQGYSRIPVYHEDPDHIIGILYIKDLLGHLGKTDFAWQSLLRAPLFVPENRKIDDILVDFQEQKNHMAIVVDEYGGTSGILTMDDILEEIVGNISDEFDEEETPYTQKDATNFLFEGHISLKDFYRAMDFDDRQEETFEAAKGEADSLAGFLLELSGAFPKRGQEIRFGRYAFTVESIDRKRIRQISLTLLPDAQDEEQD</sequence>
<dbReference type="InterPro" id="IPR005170">
    <property type="entry name" value="Transptr-assoc_dom"/>
</dbReference>
<evidence type="ECO:0000313" key="15">
    <source>
        <dbReference type="Proteomes" id="UP000824161"/>
    </source>
</evidence>
<dbReference type="InterPro" id="IPR046342">
    <property type="entry name" value="CBS_dom_sf"/>
</dbReference>
<keyword evidence="6 10" id="KW-1133">Transmembrane helix</keyword>
<comment type="similarity">
    <text evidence="2">Belongs to the UPF0053 family.</text>
</comment>
<evidence type="ECO:0000259" key="13">
    <source>
        <dbReference type="PROSITE" id="PS51846"/>
    </source>
</evidence>
<dbReference type="InterPro" id="IPR036318">
    <property type="entry name" value="FAD-bd_PCMH-like_sf"/>
</dbReference>
<dbReference type="NCBIfam" id="TIGR03520">
    <property type="entry name" value="GldE"/>
    <property type="match status" value="1"/>
</dbReference>
<evidence type="ECO:0000256" key="11">
    <source>
        <dbReference type="SAM" id="Phobius"/>
    </source>
</evidence>
<dbReference type="AlphaFoldDB" id="A0A9D1H883"/>
<keyword evidence="7 9" id="KW-0129">CBS domain</keyword>
<evidence type="ECO:0000256" key="4">
    <source>
        <dbReference type="ARBA" id="ARBA00022692"/>
    </source>
</evidence>
<feature type="domain" description="CBS" evidence="12">
    <location>
        <begin position="225"/>
        <end position="287"/>
    </location>
</feature>